<feature type="compositionally biased region" description="Basic and acidic residues" evidence="1">
    <location>
        <begin position="586"/>
        <end position="596"/>
    </location>
</feature>
<evidence type="ECO:0000256" key="1">
    <source>
        <dbReference type="SAM" id="MobiDB-lite"/>
    </source>
</evidence>
<reference evidence="3 4" key="1">
    <citation type="submission" date="2017-03" db="EMBL/GenBank/DDBJ databases">
        <title>Genome Sequence of Roseovarius mucosus strain SMR3 Isolated from a culture of the Diatom Skeletonema marinoi.</title>
        <authorList>
            <person name="Topel M."/>
            <person name="Pinder M."/>
            <person name="Johansson O.N."/>
            <person name="Kourtchenko O."/>
            <person name="Godhe A."/>
            <person name="Clarke A.K."/>
        </authorList>
    </citation>
    <scope>NUCLEOTIDE SEQUENCE [LARGE SCALE GENOMIC DNA]</scope>
    <source>
        <strain evidence="3 4">SMR3</strain>
    </source>
</reference>
<accession>A0A1V0RLP9</accession>
<dbReference type="RefSeq" id="WP_081506675.1">
    <property type="nucleotide sequence ID" value="NZ_CP020474.1"/>
</dbReference>
<feature type="region of interest" description="Disordered" evidence="1">
    <location>
        <begin position="427"/>
        <end position="447"/>
    </location>
</feature>
<dbReference type="EMBL" id="CP020474">
    <property type="protein sequence ID" value="ARE82585.1"/>
    <property type="molecule type" value="Genomic_DNA"/>
</dbReference>
<feature type="region of interest" description="Disordered" evidence="1">
    <location>
        <begin position="206"/>
        <end position="236"/>
    </location>
</feature>
<feature type="transmembrane region" description="Helical" evidence="2">
    <location>
        <begin position="361"/>
        <end position="383"/>
    </location>
</feature>
<organism evidence="3 4">
    <name type="scientific">Roseovarius mucosus</name>
    <dbReference type="NCBI Taxonomy" id="215743"/>
    <lineage>
        <taxon>Bacteria</taxon>
        <taxon>Pseudomonadati</taxon>
        <taxon>Pseudomonadota</taxon>
        <taxon>Alphaproteobacteria</taxon>
        <taxon>Rhodobacterales</taxon>
        <taxon>Roseobacteraceae</taxon>
        <taxon>Roseovarius</taxon>
    </lineage>
</organism>
<dbReference type="KEGG" id="rmm:ROSMUCSMR3_01090"/>
<dbReference type="AlphaFoldDB" id="A0A1V0RLP9"/>
<dbReference type="Proteomes" id="UP000192273">
    <property type="component" value="Chromosome"/>
</dbReference>
<name>A0A1V0RLP9_9RHOB</name>
<feature type="region of interest" description="Disordered" evidence="1">
    <location>
        <begin position="261"/>
        <end position="293"/>
    </location>
</feature>
<keyword evidence="2" id="KW-1133">Transmembrane helix</keyword>
<feature type="region of interest" description="Disordered" evidence="1">
    <location>
        <begin position="532"/>
        <end position="598"/>
    </location>
</feature>
<feature type="compositionally biased region" description="Low complexity" evidence="1">
    <location>
        <begin position="427"/>
        <end position="438"/>
    </location>
</feature>
<feature type="compositionally biased region" description="Pro residues" evidence="1">
    <location>
        <begin position="547"/>
        <end position="556"/>
    </location>
</feature>
<evidence type="ECO:0000313" key="3">
    <source>
        <dbReference type="EMBL" id="ARE82585.1"/>
    </source>
</evidence>
<feature type="compositionally biased region" description="Pro residues" evidence="1">
    <location>
        <begin position="213"/>
        <end position="228"/>
    </location>
</feature>
<sequence length="795" mass="82288">MKPNFALSLSFEGIGLLHRAGSAGWHLVGDVPLDAEDLAGELAALRAKAALLDPSGLSTKLIIPDEQIKYMDLPATSAPDGDYDRAAAEALEGATPYHIDDLVYDWSVEDGRLYIAAVASETLDEAEAFAAEHRFNPVSFVARPQSDRFAGEPFFGAAAQARGVDRDEAPVRILGSARLPEAPPPVESVASAAPVIAPAADAAAATPKAPNTAPVPAPAPAPAPPAAPDKPAAPALKAEPDLPALSFSSVRAERGAPIAGAPKLEGAARITPLPDTAPAPELPRPGAAPLLTGGANPALTDLAAASLAPEAAKGAGLAGLLARRDKTTAPERVVAKPADEAERLTVFGARSQPTARGKPRFLGLILTALLLLLLVGVAAWSTIFGGSDPAEISVESAPEIALTPPIEAEPEIAVGVEAETVPEIIPPEAEAEPEAVATTPPPPEDLTPDEMMARYAATGIWPLAPEPPAQADTTDLDEFYLTSIDEAVNFQDAVALPPASETVLDRRPETPAAPAPPGTQFTRDARGFVQATPEGALTPDGILVRAGPPPVRPPETPTRALPVPGLEQSAETAAEAARLGGIRPRTRPENLIEQQERGALSGLTRSELASLRPRLRPQAVIEAAAAAATPPPAPEVQPADISSASLAAALIEANRGSVAESLPQAVGTSIKPKVRPQELEQAARAPQPDRATPGEDEEPEIQTAAAARVAPNIPTTASVARSATEANAINLRNVNLIGVYGSPQSRRALVRLANGRYQKVQVGDRLDGGQVSAIGDSELRYNKRGRDVVLRMPKG</sequence>
<evidence type="ECO:0000256" key="2">
    <source>
        <dbReference type="SAM" id="Phobius"/>
    </source>
</evidence>
<feature type="region of interest" description="Disordered" evidence="1">
    <location>
        <begin position="669"/>
        <end position="700"/>
    </location>
</feature>
<proteinExistence type="predicted"/>
<keyword evidence="2" id="KW-0472">Membrane</keyword>
<evidence type="ECO:0000313" key="4">
    <source>
        <dbReference type="Proteomes" id="UP000192273"/>
    </source>
</evidence>
<protein>
    <submittedName>
        <fullName evidence="3">Pilus assembly protein PilZ</fullName>
    </submittedName>
</protein>
<keyword evidence="2" id="KW-0812">Transmembrane</keyword>
<dbReference type="OrthoDB" id="7870459at2"/>
<keyword evidence="4" id="KW-1185">Reference proteome</keyword>
<gene>
    <name evidence="3" type="ORF">ROSMUCSMR3_01090</name>
</gene>